<dbReference type="Gene3D" id="2.30.30.60">
    <property type="match status" value="1"/>
</dbReference>
<keyword evidence="12" id="KW-1185">Reference proteome</keyword>
<evidence type="ECO:0000256" key="8">
    <source>
        <dbReference type="SAM" id="Phobius"/>
    </source>
</evidence>
<name>A0ABR8CS67_9NOST</name>
<evidence type="ECO:0000256" key="4">
    <source>
        <dbReference type="ARBA" id="ARBA00022692"/>
    </source>
</evidence>
<dbReference type="Gene3D" id="1.10.287.1260">
    <property type="match status" value="1"/>
</dbReference>
<keyword evidence="5 8" id="KW-1133">Transmembrane helix</keyword>
<comment type="similarity">
    <text evidence="2">Belongs to the MscS (TC 1.A.23) family.</text>
</comment>
<dbReference type="InterPro" id="IPR011014">
    <property type="entry name" value="MscS_channel_TM-2"/>
</dbReference>
<feature type="transmembrane region" description="Helical" evidence="8">
    <location>
        <begin position="292"/>
        <end position="312"/>
    </location>
</feature>
<evidence type="ECO:0000256" key="5">
    <source>
        <dbReference type="ARBA" id="ARBA00022989"/>
    </source>
</evidence>
<evidence type="ECO:0000256" key="6">
    <source>
        <dbReference type="ARBA" id="ARBA00023136"/>
    </source>
</evidence>
<dbReference type="PANTHER" id="PTHR30347">
    <property type="entry name" value="POTASSIUM CHANNEL RELATED"/>
    <property type="match status" value="1"/>
</dbReference>
<keyword evidence="4 8" id="KW-0812">Transmembrane</keyword>
<evidence type="ECO:0000256" key="3">
    <source>
        <dbReference type="ARBA" id="ARBA00022475"/>
    </source>
</evidence>
<dbReference type="InterPro" id="IPR006685">
    <property type="entry name" value="MscS_channel_2nd"/>
</dbReference>
<dbReference type="PANTHER" id="PTHR30347:SF1">
    <property type="entry name" value="MECHANOSENSITIVE CHANNEL MSCK"/>
    <property type="match status" value="1"/>
</dbReference>
<dbReference type="PROSITE" id="PS01246">
    <property type="entry name" value="UPF0003"/>
    <property type="match status" value="1"/>
</dbReference>
<feature type="transmembrane region" description="Helical" evidence="8">
    <location>
        <begin position="227"/>
        <end position="244"/>
    </location>
</feature>
<evidence type="ECO:0000313" key="12">
    <source>
        <dbReference type="Proteomes" id="UP000607281"/>
    </source>
</evidence>
<dbReference type="InterPro" id="IPR049278">
    <property type="entry name" value="MS_channel_C"/>
</dbReference>
<feature type="domain" description="Mechanosensitive ion channel MscS" evidence="9">
    <location>
        <begin position="337"/>
        <end position="403"/>
    </location>
</feature>
<evidence type="ECO:0000256" key="2">
    <source>
        <dbReference type="ARBA" id="ARBA00008017"/>
    </source>
</evidence>
<feature type="transmembrane region" description="Helical" evidence="8">
    <location>
        <begin position="318"/>
        <end position="338"/>
    </location>
</feature>
<feature type="domain" description="Mechanosensitive ion channel MscS C-terminal" evidence="10">
    <location>
        <begin position="411"/>
        <end position="493"/>
    </location>
</feature>
<dbReference type="Gene3D" id="3.30.70.100">
    <property type="match status" value="1"/>
</dbReference>
<feature type="transmembrane region" description="Helical" evidence="8">
    <location>
        <begin position="250"/>
        <end position="271"/>
    </location>
</feature>
<comment type="caution">
    <text evidence="11">The sequence shown here is derived from an EMBL/GenBank/DDBJ whole genome shotgun (WGS) entry which is preliminary data.</text>
</comment>
<dbReference type="InterPro" id="IPR023408">
    <property type="entry name" value="MscS_beta-dom_sf"/>
</dbReference>
<proteinExistence type="inferred from homology"/>
<evidence type="ECO:0000256" key="7">
    <source>
        <dbReference type="SAM" id="MobiDB-lite"/>
    </source>
</evidence>
<evidence type="ECO:0000313" key="11">
    <source>
        <dbReference type="EMBL" id="MBD2346045.1"/>
    </source>
</evidence>
<organism evidence="11 12">
    <name type="scientific">Anabaena subtropica FACHB-260</name>
    <dbReference type="NCBI Taxonomy" id="2692884"/>
    <lineage>
        <taxon>Bacteria</taxon>
        <taxon>Bacillati</taxon>
        <taxon>Cyanobacteriota</taxon>
        <taxon>Cyanophyceae</taxon>
        <taxon>Nostocales</taxon>
        <taxon>Nostocaceae</taxon>
        <taxon>Anabaena</taxon>
    </lineage>
</organism>
<dbReference type="Proteomes" id="UP000607281">
    <property type="component" value="Unassembled WGS sequence"/>
</dbReference>
<feature type="transmembrane region" description="Helical" evidence="8">
    <location>
        <begin position="141"/>
        <end position="167"/>
    </location>
</feature>
<dbReference type="InterPro" id="IPR052702">
    <property type="entry name" value="MscS-like_channel"/>
</dbReference>
<dbReference type="RefSeq" id="WP_190408467.1">
    <property type="nucleotide sequence ID" value="NZ_JACJRF010000035.1"/>
</dbReference>
<feature type="region of interest" description="Disordered" evidence="7">
    <location>
        <begin position="537"/>
        <end position="557"/>
    </location>
</feature>
<feature type="transmembrane region" description="Helical" evidence="8">
    <location>
        <begin position="6"/>
        <end position="27"/>
    </location>
</feature>
<evidence type="ECO:0000259" key="10">
    <source>
        <dbReference type="Pfam" id="PF21082"/>
    </source>
</evidence>
<gene>
    <name evidence="11" type="ORF">H6G18_18110</name>
</gene>
<feature type="transmembrane region" description="Helical" evidence="8">
    <location>
        <begin position="193"/>
        <end position="215"/>
    </location>
</feature>
<dbReference type="Pfam" id="PF21082">
    <property type="entry name" value="MS_channel_3rd"/>
    <property type="match status" value="1"/>
</dbReference>
<protein>
    <submittedName>
        <fullName evidence="11">Mechanosensitive ion channel</fullName>
    </submittedName>
</protein>
<dbReference type="Pfam" id="PF00924">
    <property type="entry name" value="MS_channel_2nd"/>
    <property type="match status" value="1"/>
</dbReference>
<keyword evidence="6 8" id="KW-0472">Membrane</keyword>
<evidence type="ECO:0000259" key="9">
    <source>
        <dbReference type="Pfam" id="PF00924"/>
    </source>
</evidence>
<feature type="compositionally biased region" description="Polar residues" evidence="7">
    <location>
        <begin position="537"/>
        <end position="548"/>
    </location>
</feature>
<evidence type="ECO:0000256" key="1">
    <source>
        <dbReference type="ARBA" id="ARBA00004651"/>
    </source>
</evidence>
<reference evidence="11 12" key="1">
    <citation type="journal article" date="2020" name="ISME J.">
        <title>Comparative genomics reveals insights into cyanobacterial evolution and habitat adaptation.</title>
        <authorList>
            <person name="Chen M.Y."/>
            <person name="Teng W.K."/>
            <person name="Zhao L."/>
            <person name="Hu C.X."/>
            <person name="Zhou Y.K."/>
            <person name="Han B.P."/>
            <person name="Song L.R."/>
            <person name="Shu W.S."/>
        </authorList>
    </citation>
    <scope>NUCLEOTIDE SEQUENCE [LARGE SCALE GENOMIC DNA]</scope>
    <source>
        <strain evidence="11 12">FACHB-260</strain>
    </source>
</reference>
<dbReference type="SUPFAM" id="SSF82689">
    <property type="entry name" value="Mechanosensitive channel protein MscS (YggB), C-terminal domain"/>
    <property type="match status" value="1"/>
</dbReference>
<dbReference type="SUPFAM" id="SSF50182">
    <property type="entry name" value="Sm-like ribonucleoproteins"/>
    <property type="match status" value="1"/>
</dbReference>
<dbReference type="InterPro" id="IPR011066">
    <property type="entry name" value="MscS_channel_C_sf"/>
</dbReference>
<dbReference type="EMBL" id="JACJRF010000035">
    <property type="protein sequence ID" value="MBD2346045.1"/>
    <property type="molecule type" value="Genomic_DNA"/>
</dbReference>
<dbReference type="InterPro" id="IPR010920">
    <property type="entry name" value="LSM_dom_sf"/>
</dbReference>
<dbReference type="SUPFAM" id="SSF82861">
    <property type="entry name" value="Mechanosensitive channel protein MscS (YggB), transmembrane region"/>
    <property type="match status" value="1"/>
</dbReference>
<dbReference type="InterPro" id="IPR006686">
    <property type="entry name" value="MscS_channel_CS"/>
</dbReference>
<comment type="subcellular location">
    <subcellularLocation>
        <location evidence="1">Cell membrane</location>
        <topology evidence="1">Multi-pass membrane protein</topology>
    </subcellularLocation>
</comment>
<accession>A0ABR8CS67</accession>
<keyword evidence="3" id="KW-1003">Cell membrane</keyword>
<sequence length="557" mass="62640">MSSFHRFRKAIVILVIVLTMTIGWLFTTEMMVQAQSRPIAYITVDGRQLFEVSEAGQFSAENRVADANLILREAVRSPDGVKVEIVETNQLPVILVNNRHLLTVTQEDTPTGRTKQEQAKIWVQRITEAVAQGQAERRLNYFWRAILLVILSVLGAIALHLLLGWVWRYWLRRLVPRGVNHPETGAQPKGIELILQLTLVIVRSLLWIGIAIYITDLFPLTREWSRNFATILWMSLTSPVITIGESSYSVINIIIFISLFFGILAIAGTLTNLLRSRVLRLTNVNRGVQESIAIAIHYSLIFIGTVLLLQIWGLDISSLTIVASVFGVAIGFGLQGVAKELVSGFVITFERAIEIGDFVKVGDFMGTVERLNARSTHLRTLDDIVVIVPNSRLLDTEVVNWNHRASASRLVLPVRVAYGGSINTIRTALLEVAQTNADILKKPNPTVWFQGYGEDFLNFQLLVWISKPRKQFQIKSDLYFQIDEIFRQNNIHIPFPQRSLHLRTGSLPLELSPQLENSLSQLSESLITLLKSQLQKDTGNGANNSSMETKNKKSDSD</sequence>